<feature type="domain" description="Ig-like" evidence="2">
    <location>
        <begin position="151"/>
        <end position="250"/>
    </location>
</feature>
<dbReference type="EMBL" id="AJWK01000528">
    <property type="status" value="NOT_ANNOTATED_CDS"/>
    <property type="molecule type" value="Genomic_DNA"/>
</dbReference>
<dbReference type="PANTHER" id="PTHR23278:SF25">
    <property type="entry name" value="GH14967P"/>
    <property type="match status" value="1"/>
</dbReference>
<accession>A0A1B0C8E8</accession>
<reference evidence="5" key="1">
    <citation type="submission" date="2012-05" db="EMBL/GenBank/DDBJ databases">
        <title>Whole Genome Assembly of Lutzomyia longipalpis.</title>
        <authorList>
            <person name="Richards S."/>
            <person name="Qu C."/>
            <person name="Dillon R."/>
            <person name="Worley K."/>
            <person name="Scherer S."/>
            <person name="Batterton M."/>
            <person name="Taylor A."/>
            <person name="Hawes A."/>
            <person name="Hernandez B."/>
            <person name="Kovar C."/>
            <person name="Mandapat C."/>
            <person name="Pham C."/>
            <person name="Qu C."/>
            <person name="Jing C."/>
            <person name="Bess C."/>
            <person name="Bandaranaike D."/>
            <person name="Ngo D."/>
            <person name="Ongeri F."/>
            <person name="Arias F."/>
            <person name="Lara F."/>
            <person name="Weissenberger G."/>
            <person name="Kamau G."/>
            <person name="Han H."/>
            <person name="Shen H."/>
            <person name="Dinh H."/>
            <person name="Khalil I."/>
            <person name="Jones J."/>
            <person name="Shafer J."/>
            <person name="Jayaseelan J."/>
            <person name="Quiroz J."/>
            <person name="Blankenburg K."/>
            <person name="Nguyen L."/>
            <person name="Jackson L."/>
            <person name="Francisco L."/>
            <person name="Tang L.-Y."/>
            <person name="Pu L.-L."/>
            <person name="Perales L."/>
            <person name="Lorensuhewa L."/>
            <person name="Munidasa M."/>
            <person name="Coyle M."/>
            <person name="Taylor M."/>
            <person name="Puazo M."/>
            <person name="Firestine M."/>
            <person name="Scheel M."/>
            <person name="Javaid M."/>
            <person name="Wang M."/>
            <person name="Li M."/>
            <person name="Tabassum N."/>
            <person name="Saada N."/>
            <person name="Osuji N."/>
            <person name="Aqrawi P."/>
            <person name="Fu Q."/>
            <person name="Thornton R."/>
            <person name="Raj R."/>
            <person name="Goodspeed R."/>
            <person name="Mata R."/>
            <person name="Najjar R."/>
            <person name="Gubbala S."/>
            <person name="Lee S."/>
            <person name="Denson S."/>
            <person name="Patil S."/>
            <person name="Macmil S."/>
            <person name="Qi S."/>
            <person name="Matskevitch T."/>
            <person name="Palculict T."/>
            <person name="Mathew T."/>
            <person name="Vee V."/>
            <person name="Velamala V."/>
            <person name="Korchina V."/>
            <person name="Cai W."/>
            <person name="Liu W."/>
            <person name="Dai W."/>
            <person name="Zou X."/>
            <person name="Zhu Y."/>
            <person name="Zhang Y."/>
            <person name="Wu Y.-Q."/>
            <person name="Xin Y."/>
            <person name="Nazarath L."/>
            <person name="Kovar C."/>
            <person name="Han Y."/>
            <person name="Muzny D."/>
            <person name="Gibbs R."/>
        </authorList>
    </citation>
    <scope>NUCLEOTIDE SEQUENCE [LARGE SCALE GENOMIC DNA]</scope>
    <source>
        <strain evidence="5">Jacobina</strain>
    </source>
</reference>
<evidence type="ECO:0000256" key="1">
    <source>
        <dbReference type="SAM" id="SignalP"/>
    </source>
</evidence>
<dbReference type="InterPro" id="IPR013783">
    <property type="entry name" value="Ig-like_fold"/>
</dbReference>
<dbReference type="EMBL" id="AJWK01000527">
    <property type="status" value="NOT_ANNOTATED_CDS"/>
    <property type="molecule type" value="Genomic_DNA"/>
</dbReference>
<evidence type="ECO:0000313" key="5">
    <source>
        <dbReference type="Proteomes" id="UP000092461"/>
    </source>
</evidence>
<dbReference type="InterPro" id="IPR007110">
    <property type="entry name" value="Ig-like_dom"/>
</dbReference>
<dbReference type="EnsemblMetazoa" id="LLOJ000160-RA">
    <property type="protein sequence ID" value="LLOJ000160-PA"/>
    <property type="gene ID" value="LLOJ000160"/>
</dbReference>
<dbReference type="AlphaFoldDB" id="A0A1B0C8E8"/>
<dbReference type="PROSITE" id="PS50835">
    <property type="entry name" value="IG_LIKE"/>
    <property type="match status" value="1"/>
</dbReference>
<dbReference type="EMBL" id="GITU01004545">
    <property type="protein sequence ID" value="MBC1173248.1"/>
    <property type="molecule type" value="Transcribed_RNA"/>
</dbReference>
<proteinExistence type="predicted"/>
<keyword evidence="1" id="KW-0732">Signal</keyword>
<dbReference type="SUPFAM" id="SSF48726">
    <property type="entry name" value="Immunoglobulin"/>
    <property type="match status" value="2"/>
</dbReference>
<keyword evidence="5" id="KW-1185">Reference proteome</keyword>
<evidence type="ECO:0000259" key="2">
    <source>
        <dbReference type="PROSITE" id="PS50835"/>
    </source>
</evidence>
<dbReference type="Proteomes" id="UP000092461">
    <property type="component" value="Unassembled WGS sequence"/>
</dbReference>
<dbReference type="VEuPathDB" id="VectorBase:LLONM1_008167"/>
<organism evidence="4 5">
    <name type="scientific">Lutzomyia longipalpis</name>
    <name type="common">Sand fly</name>
    <dbReference type="NCBI Taxonomy" id="7200"/>
    <lineage>
        <taxon>Eukaryota</taxon>
        <taxon>Metazoa</taxon>
        <taxon>Ecdysozoa</taxon>
        <taxon>Arthropoda</taxon>
        <taxon>Hexapoda</taxon>
        <taxon>Insecta</taxon>
        <taxon>Pterygota</taxon>
        <taxon>Neoptera</taxon>
        <taxon>Endopterygota</taxon>
        <taxon>Diptera</taxon>
        <taxon>Nematocera</taxon>
        <taxon>Psychodoidea</taxon>
        <taxon>Psychodidae</taxon>
        <taxon>Lutzomyia</taxon>
        <taxon>Lutzomyia</taxon>
    </lineage>
</organism>
<dbReference type="PANTHER" id="PTHR23278">
    <property type="entry name" value="SIDESTEP PROTEIN"/>
    <property type="match status" value="1"/>
</dbReference>
<name>A0A1B0C8E8_LUTLO</name>
<feature type="signal peptide" evidence="1">
    <location>
        <begin position="1"/>
        <end position="28"/>
    </location>
</feature>
<evidence type="ECO:0000313" key="3">
    <source>
        <dbReference type="EMBL" id="MBC1173248.1"/>
    </source>
</evidence>
<reference evidence="3" key="2">
    <citation type="journal article" date="2020" name="BMC">
        <title>Leishmania infection induces a limited differential gene expression in the sand fly midgut.</title>
        <authorList>
            <person name="Coutinho-Abreu I.V."/>
            <person name="Serafim T.D."/>
            <person name="Meneses C."/>
            <person name="Kamhawi S."/>
            <person name="Oliveira F."/>
            <person name="Valenzuela J.G."/>
        </authorList>
    </citation>
    <scope>NUCLEOTIDE SEQUENCE</scope>
    <source>
        <strain evidence="3">Jacobina</strain>
        <tissue evidence="3">Midgut</tissue>
    </source>
</reference>
<dbReference type="InterPro" id="IPR036179">
    <property type="entry name" value="Ig-like_dom_sf"/>
</dbReference>
<evidence type="ECO:0000313" key="4">
    <source>
        <dbReference type="EnsemblMetazoa" id="LLOJ000160-PA"/>
    </source>
</evidence>
<protein>
    <submittedName>
        <fullName evidence="3">Putative secreted protein</fullName>
    </submittedName>
</protein>
<sequence>MPHKTEMTIVIQISLLLMVICNFRGGGCVKDVPQYSTEAVVGETLHPHCNVSTNPDTDDDVVLVLWYRQDKGTPIYSVDIRDQNFKGAKRWSDDGVFGNRAHFMFDKDFDHFLADGAGCKGSDAGLYRCRVDFKIAQTRNSMVNLTIIAPPDRIAIKDEADVERASVVGPYAEGDYVKLKCEVFGGRPPPKINWYRDGKHMMSDIQSSASGRSKVSIITFGPLSRQDLNSVVSCRASNHPRAPHKEVTVQIDMNCKFS</sequence>
<dbReference type="Gene3D" id="2.60.40.10">
    <property type="entry name" value="Immunoglobulins"/>
    <property type="match status" value="2"/>
</dbReference>
<reference evidence="4" key="3">
    <citation type="submission" date="2020-05" db="UniProtKB">
        <authorList>
            <consortium name="EnsemblMetazoa"/>
        </authorList>
    </citation>
    <scope>IDENTIFICATION</scope>
    <source>
        <strain evidence="4">Jacobina</strain>
    </source>
</reference>
<dbReference type="Pfam" id="PF13927">
    <property type="entry name" value="Ig_3"/>
    <property type="match status" value="1"/>
</dbReference>
<dbReference type="VEuPathDB" id="VectorBase:LLOJ000160"/>
<feature type="chain" id="PRO_5044555181" evidence="1">
    <location>
        <begin position="29"/>
        <end position="258"/>
    </location>
</feature>